<keyword evidence="8" id="KW-1185">Reference proteome</keyword>
<evidence type="ECO:0000256" key="3">
    <source>
        <dbReference type="ARBA" id="ARBA00023212"/>
    </source>
</evidence>
<comment type="similarity">
    <text evidence="2">Belongs to the syntrophin family.</text>
</comment>
<evidence type="ECO:0000256" key="2">
    <source>
        <dbReference type="ARBA" id="ARBA00010798"/>
    </source>
</evidence>
<feature type="compositionally biased region" description="Polar residues" evidence="4">
    <location>
        <begin position="12"/>
        <end position="22"/>
    </location>
</feature>
<sequence length="196" mass="22031">MPHRSSSRETARSGSTLSSRTSYKSITRSLKPKVYGDIYSSFELPGTKIYRSDELYHGLVLLSDNKGFGYPARIELTPETLTVQLPKAFGSSELERLTESIRTVTISRHPDGGLGCSDAPLFIGDTIIAINDELVEGKTHDEVVQMLHDSGSEVKLKVKFNSGMAQFLCKGMLKISIKCNYFYNYFFNRHNVYRQS</sequence>
<feature type="region of interest" description="Disordered" evidence="4">
    <location>
        <begin position="1"/>
        <end position="22"/>
    </location>
</feature>
<dbReference type="GO" id="GO:0016010">
    <property type="term" value="C:dystrophin-associated glycoprotein complex"/>
    <property type="evidence" value="ECO:0007669"/>
    <property type="project" value="TreeGrafter"/>
</dbReference>
<evidence type="ECO:0000313" key="8">
    <source>
        <dbReference type="Proteomes" id="UP000054805"/>
    </source>
</evidence>
<dbReference type="PROSITE" id="PS50106">
    <property type="entry name" value="PDZ"/>
    <property type="match status" value="1"/>
</dbReference>
<dbReference type="Proteomes" id="UP000054805">
    <property type="component" value="Unassembled WGS sequence"/>
</dbReference>
<gene>
    <name evidence="6" type="primary">SNTG2</name>
    <name evidence="6" type="ORF">T4B_6343</name>
    <name evidence="7" type="ORF">T4C_12438</name>
</gene>
<feature type="compositionally biased region" description="Basic and acidic residues" evidence="4">
    <location>
        <begin position="1"/>
        <end position="11"/>
    </location>
</feature>
<evidence type="ECO:0000313" key="7">
    <source>
        <dbReference type="EMBL" id="KRZ43880.1"/>
    </source>
</evidence>
<dbReference type="InterPro" id="IPR001478">
    <property type="entry name" value="PDZ"/>
</dbReference>
<evidence type="ECO:0000259" key="5">
    <source>
        <dbReference type="PROSITE" id="PS50106"/>
    </source>
</evidence>
<comment type="caution">
    <text evidence="6">The sequence shown here is derived from an EMBL/GenBank/DDBJ whole genome shotgun (WGS) entry which is preliminary data.</text>
</comment>
<dbReference type="GO" id="GO:0005198">
    <property type="term" value="F:structural molecule activity"/>
    <property type="evidence" value="ECO:0007669"/>
    <property type="project" value="InterPro"/>
</dbReference>
<evidence type="ECO:0000313" key="9">
    <source>
        <dbReference type="Proteomes" id="UP000054826"/>
    </source>
</evidence>
<organism evidence="6 8">
    <name type="scientific">Trichinella pseudospiralis</name>
    <name type="common">Parasitic roundworm</name>
    <dbReference type="NCBI Taxonomy" id="6337"/>
    <lineage>
        <taxon>Eukaryota</taxon>
        <taxon>Metazoa</taxon>
        <taxon>Ecdysozoa</taxon>
        <taxon>Nematoda</taxon>
        <taxon>Enoplea</taxon>
        <taxon>Dorylaimia</taxon>
        <taxon>Trichinellida</taxon>
        <taxon>Trichinellidae</taxon>
        <taxon>Trichinella</taxon>
    </lineage>
</organism>
<dbReference type="EMBL" id="JYDV01000008">
    <property type="protein sequence ID" value="KRZ43880.1"/>
    <property type="molecule type" value="Genomic_DNA"/>
</dbReference>
<dbReference type="Pfam" id="PF00595">
    <property type="entry name" value="PDZ"/>
    <property type="match status" value="1"/>
</dbReference>
<name>A0A0V1JCI0_TRIPS</name>
<dbReference type="Proteomes" id="UP000054826">
    <property type="component" value="Unassembled WGS sequence"/>
</dbReference>
<dbReference type="PANTHER" id="PTHR10554">
    <property type="entry name" value="SYNTROPHIN"/>
    <property type="match status" value="1"/>
</dbReference>
<proteinExistence type="inferred from homology"/>
<reference evidence="8 9" key="1">
    <citation type="submission" date="2015-01" db="EMBL/GenBank/DDBJ databases">
        <title>Evolution of Trichinella species and genotypes.</title>
        <authorList>
            <person name="Korhonen P.K."/>
            <person name="Edoardo P."/>
            <person name="Giuseppe L.R."/>
            <person name="Gasser R.B."/>
        </authorList>
    </citation>
    <scope>NUCLEOTIDE SEQUENCE [LARGE SCALE GENOMIC DNA]</scope>
    <source>
        <strain evidence="7">ISS176</strain>
        <strain evidence="6">ISS588</strain>
    </source>
</reference>
<protein>
    <submittedName>
        <fullName evidence="6">Gamma-2-syntrophin</fullName>
    </submittedName>
</protein>
<dbReference type="EMBL" id="JYDS01000014">
    <property type="protein sequence ID" value="KRZ32690.1"/>
    <property type="molecule type" value="Genomic_DNA"/>
</dbReference>
<keyword evidence="3" id="KW-0206">Cytoskeleton</keyword>
<comment type="subcellular location">
    <subcellularLocation>
        <location evidence="1">Cytoplasm</location>
        <location evidence="1">Cytoskeleton</location>
    </subcellularLocation>
</comment>
<dbReference type="SMART" id="SM00228">
    <property type="entry name" value="PDZ"/>
    <property type="match status" value="1"/>
</dbReference>
<dbReference type="PANTHER" id="PTHR10554:SF1">
    <property type="entry name" value="FI16515P1"/>
    <property type="match status" value="1"/>
</dbReference>
<evidence type="ECO:0000256" key="1">
    <source>
        <dbReference type="ARBA" id="ARBA00004245"/>
    </source>
</evidence>
<feature type="domain" description="PDZ" evidence="5">
    <location>
        <begin position="82"/>
        <end position="162"/>
    </location>
</feature>
<dbReference type="GO" id="GO:0005856">
    <property type="term" value="C:cytoskeleton"/>
    <property type="evidence" value="ECO:0007669"/>
    <property type="project" value="UniProtKB-SubCell"/>
</dbReference>
<dbReference type="Gene3D" id="2.30.42.10">
    <property type="match status" value="1"/>
</dbReference>
<dbReference type="SUPFAM" id="SSF50156">
    <property type="entry name" value="PDZ domain-like"/>
    <property type="match status" value="1"/>
</dbReference>
<dbReference type="InterPro" id="IPR036034">
    <property type="entry name" value="PDZ_sf"/>
</dbReference>
<dbReference type="InterPro" id="IPR015482">
    <property type="entry name" value="Syntrophin"/>
</dbReference>
<accession>A0A0V1JCI0</accession>
<evidence type="ECO:0000256" key="4">
    <source>
        <dbReference type="SAM" id="MobiDB-lite"/>
    </source>
</evidence>
<keyword evidence="3" id="KW-0963">Cytoplasm</keyword>
<dbReference type="AlphaFoldDB" id="A0A0V1JCI0"/>
<evidence type="ECO:0000313" key="6">
    <source>
        <dbReference type="EMBL" id="KRZ32690.1"/>
    </source>
</evidence>